<evidence type="ECO:0000313" key="9">
    <source>
        <dbReference type="EMBL" id="TVO37657.1"/>
    </source>
</evidence>
<keyword evidence="11" id="KW-1185">Reference proteome</keyword>
<dbReference type="SUPFAM" id="SSF56281">
    <property type="entry name" value="Metallo-hydrolase/oxidoreductase"/>
    <property type="match status" value="1"/>
</dbReference>
<dbReference type="Pfam" id="PF14863">
    <property type="entry name" value="Alkyl_sulf_dimr"/>
    <property type="match status" value="1"/>
</dbReference>
<dbReference type="GO" id="GO:0018741">
    <property type="term" value="F:linear primary-alkylsulfatase activity"/>
    <property type="evidence" value="ECO:0007669"/>
    <property type="project" value="InterPro"/>
</dbReference>
<organism evidence="9 10">
    <name type="scientific">Vibrio algivorus</name>
    <dbReference type="NCBI Taxonomy" id="1667024"/>
    <lineage>
        <taxon>Bacteria</taxon>
        <taxon>Pseudomonadati</taxon>
        <taxon>Pseudomonadota</taxon>
        <taxon>Gammaproteobacteria</taxon>
        <taxon>Vibrionales</taxon>
        <taxon>Vibrionaceae</taxon>
        <taxon>Vibrio</taxon>
    </lineage>
</organism>
<dbReference type="PANTHER" id="PTHR43223">
    <property type="entry name" value="ALKYL/ARYL-SULFATASE"/>
    <property type="match status" value="1"/>
</dbReference>
<dbReference type="InterPro" id="IPR036527">
    <property type="entry name" value="SCP2_sterol-bd_dom_sf"/>
</dbReference>
<dbReference type="SMART" id="SM00849">
    <property type="entry name" value="Lactamase_B"/>
    <property type="match status" value="1"/>
</dbReference>
<keyword evidence="3 9" id="KW-0378">Hydrolase</keyword>
<dbReference type="Proteomes" id="UP000319828">
    <property type="component" value="Unassembled WGS sequence"/>
</dbReference>
<dbReference type="InterPro" id="IPR001018">
    <property type="entry name" value="Beta-lactamase_class-B_CS"/>
</dbReference>
<feature type="domain" description="Metallo-beta-lactamase" evidence="7">
    <location>
        <begin position="131"/>
        <end position="358"/>
    </location>
</feature>
<evidence type="ECO:0000256" key="5">
    <source>
        <dbReference type="ARBA" id="ARBA00033751"/>
    </source>
</evidence>
<proteinExistence type="inferred from homology"/>
<reference evidence="8" key="1">
    <citation type="journal article" date="2014" name="Int. J. Syst. Evol. Microbiol.">
        <title>Complete genome of a new Firmicutes species belonging to the dominant human colonic microbiota ('Ruminococcus bicirculans') reveals two chromosomes and a selective capacity to utilize plant glucans.</title>
        <authorList>
            <consortium name="NISC Comparative Sequencing Program"/>
            <person name="Wegmann U."/>
            <person name="Louis P."/>
            <person name="Goesmann A."/>
            <person name="Henrissat B."/>
            <person name="Duncan S.H."/>
            <person name="Flint H.J."/>
        </authorList>
    </citation>
    <scope>NUCLEOTIDE SEQUENCE</scope>
    <source>
        <strain evidence="8">NBRC 111146</strain>
    </source>
</reference>
<dbReference type="InterPro" id="IPR052195">
    <property type="entry name" value="Bact_Alkyl/Aryl-Sulfatase"/>
</dbReference>
<dbReference type="EMBL" id="BSPV01000009">
    <property type="protein sequence ID" value="GLT15689.1"/>
    <property type="molecule type" value="Genomic_DNA"/>
</dbReference>
<feature type="chain" id="PRO_5021729063" evidence="6">
    <location>
        <begin position="25"/>
        <end position="669"/>
    </location>
</feature>
<dbReference type="Proteomes" id="UP001157156">
    <property type="component" value="Unassembled WGS sequence"/>
</dbReference>
<dbReference type="SUPFAM" id="SSF55718">
    <property type="entry name" value="SCP-like"/>
    <property type="match status" value="1"/>
</dbReference>
<evidence type="ECO:0000256" key="4">
    <source>
        <dbReference type="ARBA" id="ARBA00022833"/>
    </source>
</evidence>
<dbReference type="Pfam" id="PF14864">
    <property type="entry name" value="Alkyl_sulf_C"/>
    <property type="match status" value="1"/>
</dbReference>
<dbReference type="OrthoDB" id="9815874at2"/>
<dbReference type="GO" id="GO:0046983">
    <property type="term" value="F:protein dimerization activity"/>
    <property type="evidence" value="ECO:0007669"/>
    <property type="project" value="InterPro"/>
</dbReference>
<evidence type="ECO:0000256" key="3">
    <source>
        <dbReference type="ARBA" id="ARBA00022801"/>
    </source>
</evidence>
<dbReference type="InterPro" id="IPR001279">
    <property type="entry name" value="Metallo-B-lactamas"/>
</dbReference>
<evidence type="ECO:0000256" key="1">
    <source>
        <dbReference type="ARBA" id="ARBA00001947"/>
    </source>
</evidence>
<keyword evidence="6" id="KW-0732">Signal</keyword>
<comment type="cofactor">
    <cofactor evidence="1">
        <name>Zn(2+)</name>
        <dbReference type="ChEBI" id="CHEBI:29105"/>
    </cofactor>
</comment>
<comment type="caution">
    <text evidence="9">The sequence shown here is derived from an EMBL/GenBank/DDBJ whole genome shotgun (WGS) entry which is preliminary data.</text>
</comment>
<protein>
    <submittedName>
        <fullName evidence="8">Alkyl sulfatase</fullName>
    </submittedName>
    <submittedName>
        <fullName evidence="9">MBL fold metallo-hydrolase</fullName>
    </submittedName>
</protein>
<dbReference type="PROSITE" id="PS00743">
    <property type="entry name" value="BETA_LACTAMASE_B_1"/>
    <property type="match status" value="1"/>
</dbReference>
<keyword evidence="4" id="KW-0862">Zinc</keyword>
<dbReference type="InterPro" id="IPR029229">
    <property type="entry name" value="Alkyl_sulf_C"/>
</dbReference>
<dbReference type="GO" id="GO:0018909">
    <property type="term" value="P:dodecyl sulfate metabolic process"/>
    <property type="evidence" value="ECO:0007669"/>
    <property type="project" value="InterPro"/>
</dbReference>
<dbReference type="InterPro" id="IPR029228">
    <property type="entry name" value="Alkyl_sulf_dimr"/>
</dbReference>
<dbReference type="InterPro" id="IPR036866">
    <property type="entry name" value="RibonucZ/Hydroxyglut_hydro"/>
</dbReference>
<dbReference type="GO" id="GO:0008800">
    <property type="term" value="F:beta-lactamase activity"/>
    <property type="evidence" value="ECO:0007669"/>
    <property type="project" value="InterPro"/>
</dbReference>
<reference evidence="8" key="4">
    <citation type="submission" date="2023-01" db="EMBL/GenBank/DDBJ databases">
        <title>Draft genome sequence of Vibrio algivorus strain NBRC 111146.</title>
        <authorList>
            <person name="Sun Q."/>
            <person name="Mori K."/>
        </authorList>
    </citation>
    <scope>NUCLEOTIDE SEQUENCE</scope>
    <source>
        <strain evidence="8">NBRC 111146</strain>
    </source>
</reference>
<sequence length="669" mass="74845">MNFPLKKVACLSSLTIFLAPNIWANQLDYQFSSEAKAATSYTKKSNEHVYKELNFKDKTAFKNANHGFIAPLTDGGFIDGFADVPAMQFMQGKKAPDTVNPSLWRHAQLVNRGGLYEVLPNKIYQVRGNDIASLTIIETNNGIILYDLEYSPETLKAAYKLYEEHRGKRPLKAVIISHSHTDHYGGIQGLVSAGIATEEELNSGEIPVYVPEGFVEHSVSEMVLYGNIMSRRAIYQYGYALPKNEKGFVTAALGPLVANGANGLPTTVKEVTKDGETINIDGVNFEFYLVPGSEAPSEMVFMIPEWGAISMAEDINHLQHNVYSMRGAKTRDAGLWGKYINEAIVRWQGDAKVLFGPHTWPTWGQDNVVNYLKSQRDLYKGINDQTARLANYGYRPDDIAKKIKLPDSIMKNWDNRDYYGNFENNVIATYIHNLGWFDANPVNIAKHTSSETGKRYVESFGGEGVVVQKALEYYKKGDYSFTVQLLNNIQAYNKDNKKANYLMADAFEQLGYQEETSLIRNWYLTAAQELRSDEILAQGVNSAGPDVLKAIPSDLMMDVFATRLMPEKSVEIGRLAFVFELNGESFGVEVEQGVLNAAKNYQPKDSMATIKTDNLTLFSIMGNQTSLKDAEKSGKLKISGKGEVFSQFLAMMDDKIPNAFNLIQPRMNE</sequence>
<reference evidence="11" key="2">
    <citation type="journal article" date="2019" name="Int. J. Syst. Evol. Microbiol.">
        <title>The Global Catalogue of Microorganisms (GCM) 10K type strain sequencing project: providing services to taxonomists for standard genome sequencing and annotation.</title>
        <authorList>
            <consortium name="The Broad Institute Genomics Platform"/>
            <consortium name="The Broad Institute Genome Sequencing Center for Infectious Disease"/>
            <person name="Wu L."/>
            <person name="Ma J."/>
        </authorList>
    </citation>
    <scope>NUCLEOTIDE SEQUENCE [LARGE SCALE GENOMIC DNA]</scope>
    <source>
        <strain evidence="11">NBRC 111146</strain>
    </source>
</reference>
<dbReference type="CDD" id="cd07710">
    <property type="entry name" value="arylsulfatase_Sdsa1-like_MBL-fold"/>
    <property type="match status" value="1"/>
</dbReference>
<name>A0A557PAI1_9VIBR</name>
<dbReference type="Gene3D" id="1.25.40.880">
    <property type="entry name" value="Alkyl sulfatase, dimerisation domain"/>
    <property type="match status" value="1"/>
</dbReference>
<evidence type="ECO:0000256" key="6">
    <source>
        <dbReference type="SAM" id="SignalP"/>
    </source>
</evidence>
<reference evidence="9 10" key="3">
    <citation type="submission" date="2019-07" db="EMBL/GenBank/DDBJ databases">
        <title>The draft genome sequence of Vibrio algivorus M1486.</title>
        <authorList>
            <person name="Meng X."/>
        </authorList>
    </citation>
    <scope>NUCLEOTIDE SEQUENCE [LARGE SCALE GENOMIC DNA]</scope>
    <source>
        <strain evidence="9 10">M1486</strain>
    </source>
</reference>
<evidence type="ECO:0000313" key="10">
    <source>
        <dbReference type="Proteomes" id="UP000319828"/>
    </source>
</evidence>
<dbReference type="Pfam" id="PF00753">
    <property type="entry name" value="Lactamase_B"/>
    <property type="match status" value="1"/>
</dbReference>
<dbReference type="Gene3D" id="3.30.1050.10">
    <property type="entry name" value="SCP2 sterol-binding domain"/>
    <property type="match status" value="1"/>
</dbReference>
<dbReference type="AlphaFoldDB" id="A0A557PAI1"/>
<dbReference type="EMBL" id="VMKJ01000009">
    <property type="protein sequence ID" value="TVO37657.1"/>
    <property type="molecule type" value="Genomic_DNA"/>
</dbReference>
<feature type="signal peptide" evidence="6">
    <location>
        <begin position="1"/>
        <end position="24"/>
    </location>
</feature>
<dbReference type="PANTHER" id="PTHR43223:SF1">
    <property type="entry name" value="ALKYL_ARYL-SULFATASE BDS1"/>
    <property type="match status" value="1"/>
</dbReference>
<accession>A0A557PAI1</accession>
<keyword evidence="2" id="KW-0479">Metal-binding</keyword>
<dbReference type="GO" id="GO:0008270">
    <property type="term" value="F:zinc ion binding"/>
    <property type="evidence" value="ECO:0007669"/>
    <property type="project" value="InterPro"/>
</dbReference>
<dbReference type="InterPro" id="IPR044097">
    <property type="entry name" value="Bds1/SdsA1_MBL-fold"/>
</dbReference>
<dbReference type="Gene3D" id="3.60.15.30">
    <property type="entry name" value="Metallo-beta-lactamase domain"/>
    <property type="match status" value="1"/>
</dbReference>
<dbReference type="InterPro" id="IPR038536">
    <property type="entry name" value="Alkyl/aryl-sulf_dimr_sf"/>
</dbReference>
<gene>
    <name evidence="9" type="ORF">FOF44_06805</name>
    <name evidence="8" type="ORF">GCM10007931_26640</name>
</gene>
<dbReference type="RefSeq" id="WP_089123289.1">
    <property type="nucleotide sequence ID" value="NZ_BSPV01000009.1"/>
</dbReference>
<evidence type="ECO:0000313" key="11">
    <source>
        <dbReference type="Proteomes" id="UP001157156"/>
    </source>
</evidence>
<comment type="similarity">
    <text evidence="5">Belongs to the metallo-beta-lactamase superfamily. Type III sulfatase family.</text>
</comment>
<evidence type="ECO:0000256" key="2">
    <source>
        <dbReference type="ARBA" id="ARBA00022723"/>
    </source>
</evidence>
<dbReference type="GO" id="GO:0017001">
    <property type="term" value="P:antibiotic catabolic process"/>
    <property type="evidence" value="ECO:0007669"/>
    <property type="project" value="InterPro"/>
</dbReference>
<evidence type="ECO:0000259" key="7">
    <source>
        <dbReference type="SMART" id="SM00849"/>
    </source>
</evidence>
<evidence type="ECO:0000313" key="8">
    <source>
        <dbReference type="EMBL" id="GLT15689.1"/>
    </source>
</evidence>